<comment type="catalytic activity">
    <reaction evidence="12 13">
        <text>tRNA(Thr) + L-threonine + ATP = L-threonyl-tRNA(Thr) + AMP + diphosphate + H(+)</text>
        <dbReference type="Rhea" id="RHEA:24624"/>
        <dbReference type="Rhea" id="RHEA-COMP:9670"/>
        <dbReference type="Rhea" id="RHEA-COMP:9704"/>
        <dbReference type="ChEBI" id="CHEBI:15378"/>
        <dbReference type="ChEBI" id="CHEBI:30616"/>
        <dbReference type="ChEBI" id="CHEBI:33019"/>
        <dbReference type="ChEBI" id="CHEBI:57926"/>
        <dbReference type="ChEBI" id="CHEBI:78442"/>
        <dbReference type="ChEBI" id="CHEBI:78534"/>
        <dbReference type="ChEBI" id="CHEBI:456215"/>
        <dbReference type="EC" id="6.1.1.3"/>
    </reaction>
</comment>
<evidence type="ECO:0000256" key="3">
    <source>
        <dbReference type="ARBA" id="ARBA00022555"/>
    </source>
</evidence>
<keyword evidence="4 13" id="KW-0436">Ligase</keyword>
<dbReference type="PATRIC" id="fig|1208321.3.peg.1160"/>
<evidence type="ECO:0000256" key="6">
    <source>
        <dbReference type="ARBA" id="ARBA00022741"/>
    </source>
</evidence>
<evidence type="ECO:0000313" key="17">
    <source>
        <dbReference type="Proteomes" id="UP000018857"/>
    </source>
</evidence>
<dbReference type="CDD" id="cd00771">
    <property type="entry name" value="ThrRS_core"/>
    <property type="match status" value="1"/>
</dbReference>
<comment type="similarity">
    <text evidence="1 13">Belongs to the class-II aminoacyl-tRNA synthetase family.</text>
</comment>
<dbReference type="InterPro" id="IPR002320">
    <property type="entry name" value="Thr-tRNA-ligase_IIa"/>
</dbReference>
<gene>
    <name evidence="13 16" type="primary">thrS</name>
    <name evidence="16" type="ORF">D104_05845</name>
</gene>
<keyword evidence="11 13" id="KW-0030">Aminoacyl-tRNA synthetase</keyword>
<evidence type="ECO:0000256" key="4">
    <source>
        <dbReference type="ARBA" id="ARBA00022598"/>
    </source>
</evidence>
<keyword evidence="9 13" id="KW-0694">RNA-binding</keyword>
<dbReference type="Pfam" id="PF00587">
    <property type="entry name" value="tRNA-synt_2b"/>
    <property type="match status" value="1"/>
</dbReference>
<keyword evidence="5 13" id="KW-0479">Metal-binding</keyword>
<keyword evidence="8 13" id="KW-0067">ATP-binding</keyword>
<dbReference type="PANTHER" id="PTHR11451">
    <property type="entry name" value="THREONINE-TRNA LIGASE"/>
    <property type="match status" value="1"/>
</dbReference>
<dbReference type="InterPro" id="IPR012675">
    <property type="entry name" value="Beta-grasp_dom_sf"/>
</dbReference>
<keyword evidence="7 13" id="KW-0862">Zinc</keyword>
<dbReference type="Proteomes" id="UP000018857">
    <property type="component" value="Unassembled WGS sequence"/>
</dbReference>
<dbReference type="PRINTS" id="PR01047">
    <property type="entry name" value="TRNASYNTHTHR"/>
</dbReference>
<dbReference type="NCBIfam" id="TIGR00418">
    <property type="entry name" value="thrS"/>
    <property type="match status" value="1"/>
</dbReference>
<dbReference type="Gene3D" id="3.30.980.10">
    <property type="entry name" value="Threonyl-trna Synthetase, Chain A, domain 2"/>
    <property type="match status" value="1"/>
</dbReference>
<evidence type="ECO:0000256" key="2">
    <source>
        <dbReference type="ARBA" id="ARBA00022490"/>
    </source>
</evidence>
<feature type="domain" description="TGS" evidence="15">
    <location>
        <begin position="1"/>
        <end position="61"/>
    </location>
</feature>
<evidence type="ECO:0000256" key="8">
    <source>
        <dbReference type="ARBA" id="ARBA00022840"/>
    </source>
</evidence>
<comment type="cofactor">
    <cofactor evidence="13">
        <name>Zn(2+)</name>
        <dbReference type="ChEBI" id="CHEBI:29105"/>
    </cofactor>
    <text evidence="13">Binds 1 zinc ion per subunit.</text>
</comment>
<dbReference type="AlphaFoldDB" id="W1RVG6"/>
<organism evidence="16 17">
    <name type="scientific">Marinomonas profundimaris</name>
    <dbReference type="NCBI Taxonomy" id="1208321"/>
    <lineage>
        <taxon>Bacteria</taxon>
        <taxon>Pseudomonadati</taxon>
        <taxon>Pseudomonadota</taxon>
        <taxon>Gammaproteobacteria</taxon>
        <taxon>Oceanospirillales</taxon>
        <taxon>Oceanospirillaceae</taxon>
        <taxon>Marinomonas</taxon>
    </lineage>
</organism>
<dbReference type="InterPro" id="IPR036621">
    <property type="entry name" value="Anticodon-bd_dom_sf"/>
</dbReference>
<evidence type="ECO:0000256" key="13">
    <source>
        <dbReference type="HAMAP-Rule" id="MF_00184"/>
    </source>
</evidence>
<dbReference type="SUPFAM" id="SSF55681">
    <property type="entry name" value="Class II aaRS and biotin synthetases"/>
    <property type="match status" value="1"/>
</dbReference>
<evidence type="ECO:0000259" key="15">
    <source>
        <dbReference type="PROSITE" id="PS51880"/>
    </source>
</evidence>
<feature type="region of interest" description="Catalytic" evidence="13">
    <location>
        <begin position="243"/>
        <end position="534"/>
    </location>
</feature>
<dbReference type="GO" id="GO:0046872">
    <property type="term" value="F:metal ion binding"/>
    <property type="evidence" value="ECO:0007669"/>
    <property type="project" value="UniProtKB-KW"/>
</dbReference>
<dbReference type="GO" id="GO:0000049">
    <property type="term" value="F:tRNA binding"/>
    <property type="evidence" value="ECO:0007669"/>
    <property type="project" value="UniProtKB-KW"/>
</dbReference>
<dbReference type="SUPFAM" id="SSF52954">
    <property type="entry name" value="Class II aaRS ABD-related"/>
    <property type="match status" value="1"/>
</dbReference>
<dbReference type="eggNOG" id="COG0441">
    <property type="taxonomic scope" value="Bacteria"/>
</dbReference>
<evidence type="ECO:0000256" key="5">
    <source>
        <dbReference type="ARBA" id="ARBA00022723"/>
    </source>
</evidence>
<dbReference type="PROSITE" id="PS50862">
    <property type="entry name" value="AA_TRNA_LIGASE_II"/>
    <property type="match status" value="1"/>
</dbReference>
<dbReference type="InterPro" id="IPR012947">
    <property type="entry name" value="tRNA_SAD"/>
</dbReference>
<dbReference type="CDD" id="cd01667">
    <property type="entry name" value="TGS_ThrRS"/>
    <property type="match status" value="1"/>
</dbReference>
<dbReference type="FunFam" id="3.30.930.10:FF:000002">
    <property type="entry name" value="Threonine--tRNA ligase"/>
    <property type="match status" value="1"/>
</dbReference>
<feature type="binding site" evidence="13">
    <location>
        <position position="385"/>
    </location>
    <ligand>
        <name>Zn(2+)</name>
        <dbReference type="ChEBI" id="CHEBI:29105"/>
        <note>catalytic</note>
    </ligand>
</feature>
<comment type="caution">
    <text evidence="16">The sequence shown here is derived from an EMBL/GenBank/DDBJ whole genome shotgun (WGS) entry which is preliminary data.</text>
</comment>
<dbReference type="InterPro" id="IPR002314">
    <property type="entry name" value="aa-tRNA-synt_IIb"/>
</dbReference>
<dbReference type="SUPFAM" id="SSF55186">
    <property type="entry name" value="ThrRS/AlaRS common domain"/>
    <property type="match status" value="1"/>
</dbReference>
<dbReference type="Pfam" id="PF02824">
    <property type="entry name" value="TGS"/>
    <property type="match status" value="1"/>
</dbReference>
<dbReference type="Pfam" id="PF03129">
    <property type="entry name" value="HGTP_anticodon"/>
    <property type="match status" value="1"/>
</dbReference>
<evidence type="ECO:0000256" key="9">
    <source>
        <dbReference type="ARBA" id="ARBA00022884"/>
    </source>
</evidence>
<reference evidence="16 17" key="1">
    <citation type="journal article" date="2014" name="Genome Announc.">
        <title>Draft Genome Sequence of Marinomonas sp. Strain D104, a Polycyclic Aromatic Hydrocarbon-Degrading Bacterium from the Deep-Sea Sediment of the Arctic Ocean.</title>
        <authorList>
            <person name="Dong C."/>
            <person name="Bai X."/>
            <person name="Lai Q."/>
            <person name="Xie Y."/>
            <person name="Chen X."/>
            <person name="Shao Z."/>
        </authorList>
    </citation>
    <scope>NUCLEOTIDE SEQUENCE [LARGE SCALE GENOMIC DNA]</scope>
    <source>
        <strain evidence="16 17">D104</strain>
    </source>
</reference>
<dbReference type="HAMAP" id="MF_00184">
    <property type="entry name" value="Thr_tRNA_synth"/>
    <property type="match status" value="1"/>
</dbReference>
<dbReference type="InterPro" id="IPR033728">
    <property type="entry name" value="ThrRS_core"/>
</dbReference>
<dbReference type="Pfam" id="PF07973">
    <property type="entry name" value="tRNA_SAD"/>
    <property type="match status" value="1"/>
</dbReference>
<dbReference type="GO" id="GO:0005524">
    <property type="term" value="F:ATP binding"/>
    <property type="evidence" value="ECO:0007669"/>
    <property type="project" value="UniProtKB-UniRule"/>
</dbReference>
<protein>
    <recommendedName>
        <fullName evidence="13">Threonine--tRNA ligase</fullName>
        <ecNumber evidence="13">6.1.1.3</ecNumber>
    </recommendedName>
    <alternativeName>
        <fullName evidence="13">Threonyl-tRNA synthetase</fullName>
        <shortName evidence="13">ThrRS</shortName>
    </alternativeName>
</protein>
<dbReference type="InterPro" id="IPR018163">
    <property type="entry name" value="Thr/Ala-tRNA-synth_IIc_edit"/>
</dbReference>
<dbReference type="PANTHER" id="PTHR11451:SF44">
    <property type="entry name" value="THREONINE--TRNA LIGASE, CHLOROPLASTIC_MITOCHONDRIAL 2"/>
    <property type="match status" value="1"/>
</dbReference>
<dbReference type="CDD" id="cd00860">
    <property type="entry name" value="ThrRS_anticodon"/>
    <property type="match status" value="1"/>
</dbReference>
<evidence type="ECO:0000256" key="12">
    <source>
        <dbReference type="ARBA" id="ARBA00049515"/>
    </source>
</evidence>
<keyword evidence="17" id="KW-1185">Reference proteome</keyword>
<dbReference type="InterPro" id="IPR004154">
    <property type="entry name" value="Anticodon-bd"/>
</dbReference>
<dbReference type="Gene3D" id="3.30.54.20">
    <property type="match status" value="1"/>
</dbReference>
<evidence type="ECO:0000256" key="1">
    <source>
        <dbReference type="ARBA" id="ARBA00008226"/>
    </source>
</evidence>
<dbReference type="FunFam" id="3.40.50.800:FF:000001">
    <property type="entry name" value="Threonine--tRNA ligase"/>
    <property type="match status" value="1"/>
</dbReference>
<dbReference type="GO" id="GO:0004829">
    <property type="term" value="F:threonine-tRNA ligase activity"/>
    <property type="evidence" value="ECO:0007669"/>
    <property type="project" value="UniProtKB-UniRule"/>
</dbReference>
<keyword evidence="6 13" id="KW-0547">Nucleotide-binding</keyword>
<accession>W1RVG6</accession>
<dbReference type="GO" id="GO:0006435">
    <property type="term" value="P:threonyl-tRNA aminoacylation"/>
    <property type="evidence" value="ECO:0007669"/>
    <property type="project" value="UniProtKB-UniRule"/>
</dbReference>
<evidence type="ECO:0000256" key="11">
    <source>
        <dbReference type="ARBA" id="ARBA00023146"/>
    </source>
</evidence>
<evidence type="ECO:0000313" key="16">
    <source>
        <dbReference type="EMBL" id="ETI61226.1"/>
    </source>
</evidence>
<dbReference type="RefSeq" id="WP_024023335.1">
    <property type="nucleotide sequence ID" value="NZ_AYOZ01000008.1"/>
</dbReference>
<dbReference type="InterPro" id="IPR045864">
    <property type="entry name" value="aa-tRNA-synth_II/BPL/LPL"/>
</dbReference>
<evidence type="ECO:0000256" key="10">
    <source>
        <dbReference type="ARBA" id="ARBA00022917"/>
    </source>
</evidence>
<evidence type="ECO:0000259" key="14">
    <source>
        <dbReference type="PROSITE" id="PS50862"/>
    </source>
</evidence>
<proteinExistence type="inferred from homology"/>
<dbReference type="EMBL" id="AYOZ01000008">
    <property type="protein sequence ID" value="ETI61226.1"/>
    <property type="molecule type" value="Genomic_DNA"/>
</dbReference>
<dbReference type="InterPro" id="IPR012676">
    <property type="entry name" value="TGS-like"/>
</dbReference>
<dbReference type="FunFam" id="3.30.54.20:FF:000002">
    <property type="entry name" value="Threonine--tRNA ligase"/>
    <property type="match status" value="1"/>
</dbReference>
<comment type="subcellular location">
    <subcellularLocation>
        <location evidence="13">Cytoplasm</location>
    </subcellularLocation>
</comment>
<dbReference type="FunFam" id="3.10.20.30:FF:000005">
    <property type="entry name" value="Threonine--tRNA ligase"/>
    <property type="match status" value="1"/>
</dbReference>
<keyword evidence="2 13" id="KW-0963">Cytoplasm</keyword>
<sequence>MPVITLPDGSQRSFSNSVTVMQVAEDIGPGLAKATVAGRINGRLVDACELISDDAELSIVTGKDADGVEIIRHSFAHLVGHAVKQLYPTAQMAIGPVIDEGFYYDIAYERPFTPDDLAAIEKRIGELVKTDYDVVKKMTPIADARQQFVDRGETYKVSLIDDMDESVKEVGLYVHEEYTDMCRGPHVPNTRVLRHFKLTKLAGAYWRGDSNNEMLQRIYGTAWNDKKELKGYLTRIEEAEKRDHRKLGKKLDLFHVQEEAPGMVFWHPKGWRLYQAVEQYMRQKQLDNNYQEVKTPQIVDRVLWEKSGHWGKYHENMFTTHSENRDYAVKPMNCPCHIQVYNQGLKSYRDLPFRMAEFGSCHRNEPSGALHGIMRVRNFVQDDGHIFVTEGQIQQEVSEFIDLLHEVYADFGFDNIIYRLSTRPEQRVGSDEVWDKSEKALADALNSAGLDWEELPGEGAFYGPKIEFSLKDAIGRVWQCGTIQVDFSMPTRLGAQYVSEDGSRQTPVMLHRAIVGSLERFIGILIEDTEGAFPVWLAPEQVVIMNITDRQADYCSDLAKRLNSNGFRAKLDLRNEKIGFKIREHTLQRVPYMIVVGDKEVEQEQVAVRTRAGEDLGVMSISDFEDLLRSEVARRSRKQEMEIIL</sequence>
<keyword evidence="10 13" id="KW-0648">Protein biosynthesis</keyword>
<dbReference type="InterPro" id="IPR006195">
    <property type="entry name" value="aa-tRNA-synth_II"/>
</dbReference>
<dbReference type="Gene3D" id="3.10.20.30">
    <property type="match status" value="1"/>
</dbReference>
<dbReference type="OrthoDB" id="9802304at2"/>
<feature type="domain" description="Aminoacyl-transfer RNA synthetases class-II family profile" evidence="14">
    <location>
        <begin position="243"/>
        <end position="534"/>
    </location>
</feature>
<dbReference type="PROSITE" id="PS51880">
    <property type="entry name" value="TGS"/>
    <property type="match status" value="1"/>
</dbReference>
<evidence type="ECO:0000256" key="7">
    <source>
        <dbReference type="ARBA" id="ARBA00022833"/>
    </source>
</evidence>
<comment type="subunit">
    <text evidence="13">Homodimer.</text>
</comment>
<dbReference type="InterPro" id="IPR004095">
    <property type="entry name" value="TGS"/>
</dbReference>
<feature type="binding site" evidence="13">
    <location>
        <position position="511"/>
    </location>
    <ligand>
        <name>Zn(2+)</name>
        <dbReference type="ChEBI" id="CHEBI:29105"/>
        <note>catalytic</note>
    </ligand>
</feature>
<dbReference type="Gene3D" id="3.40.50.800">
    <property type="entry name" value="Anticodon-binding domain"/>
    <property type="match status" value="1"/>
</dbReference>
<dbReference type="STRING" id="1208321.D104_05845"/>
<dbReference type="Gene3D" id="3.30.930.10">
    <property type="entry name" value="Bira Bifunctional Protein, Domain 2"/>
    <property type="match status" value="1"/>
</dbReference>
<feature type="binding site" evidence="13">
    <location>
        <position position="334"/>
    </location>
    <ligand>
        <name>Zn(2+)</name>
        <dbReference type="ChEBI" id="CHEBI:29105"/>
        <note>catalytic</note>
    </ligand>
</feature>
<dbReference type="InterPro" id="IPR047246">
    <property type="entry name" value="ThrRS_anticodon"/>
</dbReference>
<keyword evidence="3 13" id="KW-0820">tRNA-binding</keyword>
<dbReference type="SMART" id="SM00863">
    <property type="entry name" value="tRNA_SAD"/>
    <property type="match status" value="1"/>
</dbReference>
<name>W1RVG6_9GAMM</name>
<dbReference type="GO" id="GO:0005829">
    <property type="term" value="C:cytosol"/>
    <property type="evidence" value="ECO:0007669"/>
    <property type="project" value="TreeGrafter"/>
</dbReference>
<dbReference type="EC" id="6.1.1.3" evidence="13"/>
<dbReference type="SUPFAM" id="SSF81271">
    <property type="entry name" value="TGS-like"/>
    <property type="match status" value="1"/>
</dbReference>